<organism evidence="1 2">
    <name type="scientific">Stratiformator vulcanicus</name>
    <dbReference type="NCBI Taxonomy" id="2527980"/>
    <lineage>
        <taxon>Bacteria</taxon>
        <taxon>Pseudomonadati</taxon>
        <taxon>Planctomycetota</taxon>
        <taxon>Planctomycetia</taxon>
        <taxon>Planctomycetales</taxon>
        <taxon>Planctomycetaceae</taxon>
        <taxon>Stratiformator</taxon>
    </lineage>
</organism>
<dbReference type="Proteomes" id="UP000317318">
    <property type="component" value="Chromosome"/>
</dbReference>
<accession>A0A517QYF7</accession>
<dbReference type="InterPro" id="IPR006311">
    <property type="entry name" value="TAT_signal"/>
</dbReference>
<dbReference type="Pfam" id="PF07586">
    <property type="entry name" value="HXXSHH"/>
    <property type="match status" value="1"/>
</dbReference>
<evidence type="ECO:0000313" key="1">
    <source>
        <dbReference type="EMBL" id="QDT36580.1"/>
    </source>
</evidence>
<name>A0A517QYF7_9PLAN</name>
<dbReference type="EMBL" id="CP036268">
    <property type="protein sequence ID" value="QDT36580.1"/>
    <property type="molecule type" value="Genomic_DNA"/>
</dbReference>
<gene>
    <name evidence="1" type="ORF">Pan189_09400</name>
</gene>
<dbReference type="PROSITE" id="PS51318">
    <property type="entry name" value="TAT"/>
    <property type="match status" value="1"/>
</dbReference>
<dbReference type="KEGG" id="svp:Pan189_09400"/>
<evidence type="ECO:0008006" key="3">
    <source>
        <dbReference type="Google" id="ProtNLM"/>
    </source>
</evidence>
<proteinExistence type="predicted"/>
<keyword evidence="2" id="KW-1185">Reference proteome</keyword>
<dbReference type="AlphaFoldDB" id="A0A517QYF7"/>
<reference evidence="1 2" key="1">
    <citation type="submission" date="2019-02" db="EMBL/GenBank/DDBJ databases">
        <title>Deep-cultivation of Planctomycetes and their phenomic and genomic characterization uncovers novel biology.</title>
        <authorList>
            <person name="Wiegand S."/>
            <person name="Jogler M."/>
            <person name="Boedeker C."/>
            <person name="Pinto D."/>
            <person name="Vollmers J."/>
            <person name="Rivas-Marin E."/>
            <person name="Kohn T."/>
            <person name="Peeters S.H."/>
            <person name="Heuer A."/>
            <person name="Rast P."/>
            <person name="Oberbeckmann S."/>
            <person name="Bunk B."/>
            <person name="Jeske O."/>
            <person name="Meyerdierks A."/>
            <person name="Storesund J.E."/>
            <person name="Kallscheuer N."/>
            <person name="Luecker S."/>
            <person name="Lage O.M."/>
            <person name="Pohl T."/>
            <person name="Merkel B.J."/>
            <person name="Hornburger P."/>
            <person name="Mueller R.-W."/>
            <person name="Bruemmer F."/>
            <person name="Labrenz M."/>
            <person name="Spormann A.M."/>
            <person name="Op den Camp H."/>
            <person name="Overmann J."/>
            <person name="Amann R."/>
            <person name="Jetten M.S.M."/>
            <person name="Mascher T."/>
            <person name="Medema M.H."/>
            <person name="Devos D.P."/>
            <person name="Kaster A.-K."/>
            <person name="Ovreas L."/>
            <person name="Rohde M."/>
            <person name="Galperin M.Y."/>
            <person name="Jogler C."/>
        </authorList>
    </citation>
    <scope>NUCLEOTIDE SEQUENCE [LARGE SCALE GENOMIC DNA]</scope>
    <source>
        <strain evidence="1 2">Pan189</strain>
    </source>
</reference>
<dbReference type="OrthoDB" id="9146593at2"/>
<dbReference type="InterPro" id="IPR011447">
    <property type="entry name" value="DUF1552"/>
</dbReference>
<sequence length="440" mass="48196">MKPIPRRTLLRGLGAAMSLPFLDAMLPRGRAAESVRPPLRLAWVYFPNGMVREFWTPQGEGRDFQFNKTNAPLADVREHVTLISNLAHDKARGNGDGAGEHAREGATFLTAVQAKKTGGKDIHLGVSIDQLLARQIGRHTRLPSVELGTEPNRKGGRCDSGYSCIYMSNISWRSPTQPSGVEINPRRAFDRLFGASGAEGERVRQRAASRQSVLDFVAEDARRLQRRVGTTDRRKLDEFFESVRAVERQIGQMSRLPPINVPPESRPDGESADFVTNTRLMYDLLALAFQTDATRVMTFMLANSQTNRAYENLGVKSGHHQLTHSTGQEADIQKIDEFTVAEYARFVARLGNIPEGDGTLLDSCLVTLGSGMGDGRKHDHGRIPCVIAGHARGAIQGGRHVQLAANTPMANLFVTTAQLAGVPLDEFGDSTGPLPELLNS</sequence>
<protein>
    <recommendedName>
        <fullName evidence="3">DUF1552 domain-containing protein</fullName>
    </recommendedName>
</protein>
<dbReference type="RefSeq" id="WP_145362779.1">
    <property type="nucleotide sequence ID" value="NZ_CP036268.1"/>
</dbReference>
<evidence type="ECO:0000313" key="2">
    <source>
        <dbReference type="Proteomes" id="UP000317318"/>
    </source>
</evidence>